<keyword evidence="1" id="KW-0175">Coiled coil</keyword>
<dbReference type="OrthoDB" id="2395959at2759"/>
<organism evidence="2 3">
    <name type="scientific">Lobosporangium transversale</name>
    <dbReference type="NCBI Taxonomy" id="64571"/>
    <lineage>
        <taxon>Eukaryota</taxon>
        <taxon>Fungi</taxon>
        <taxon>Fungi incertae sedis</taxon>
        <taxon>Mucoromycota</taxon>
        <taxon>Mortierellomycotina</taxon>
        <taxon>Mortierellomycetes</taxon>
        <taxon>Mortierellales</taxon>
        <taxon>Mortierellaceae</taxon>
        <taxon>Lobosporangium</taxon>
    </lineage>
</organism>
<dbReference type="InParanoid" id="A0A1Y2GU19"/>
<dbReference type="RefSeq" id="XP_021883532.1">
    <property type="nucleotide sequence ID" value="XM_022028610.1"/>
</dbReference>
<dbReference type="GeneID" id="33570453"/>
<feature type="coiled-coil region" evidence="1">
    <location>
        <begin position="109"/>
        <end position="136"/>
    </location>
</feature>
<dbReference type="AlphaFoldDB" id="A0A1Y2GU19"/>
<keyword evidence="3" id="KW-1185">Reference proteome</keyword>
<proteinExistence type="predicted"/>
<evidence type="ECO:0000313" key="3">
    <source>
        <dbReference type="Proteomes" id="UP000193648"/>
    </source>
</evidence>
<comment type="caution">
    <text evidence="2">The sequence shown here is derived from an EMBL/GenBank/DDBJ whole genome shotgun (WGS) entry which is preliminary data.</text>
</comment>
<accession>A0A1Y2GU19</accession>
<sequence length="416" mass="48167">MTELQYQQFRKANSDIIEEVCVRTASTNASLSYFVSLQDIRDAFPDALRFKLDGHPIPIIPYADGNRIEPLRIAFYPNKILAGCHYRAAAVQQQLATLIMRRLKRDDEVIKLQLEMLKLQLEAKEKDDKMLEMQREAIMLQHQALSRLALLQKHAEAILIQNFELHEYSIPRLFIILPVDRTKWDPMNILRNKFRLHFLCECGDHSVKANKNIGNEYILGCFSGISPKSTGCWIDYSLDYMKALSVEHSVLNNVNTLDDYEGLEGADLRQLGTFLQTNDEERQLSNLYRTTTEMGHVKWVCIDHYRATYREKDQKGFENVVEMNGGKYDLQLGKVVIKLKSRTRAGEFFSALTNARNVYELNITFDWEWTKTDLETLENALKISSVSLLRLDLGWVQEKVSKKVLSTSTRYDLLAR</sequence>
<reference evidence="2 3" key="1">
    <citation type="submission" date="2016-07" db="EMBL/GenBank/DDBJ databases">
        <title>Pervasive Adenine N6-methylation of Active Genes in Fungi.</title>
        <authorList>
            <consortium name="DOE Joint Genome Institute"/>
            <person name="Mondo S.J."/>
            <person name="Dannebaum R.O."/>
            <person name="Kuo R.C."/>
            <person name="Labutti K."/>
            <person name="Haridas S."/>
            <person name="Kuo A."/>
            <person name="Salamov A."/>
            <person name="Ahrendt S.R."/>
            <person name="Lipzen A."/>
            <person name="Sullivan W."/>
            <person name="Andreopoulos W.B."/>
            <person name="Clum A."/>
            <person name="Lindquist E."/>
            <person name="Daum C."/>
            <person name="Ramamoorthy G.K."/>
            <person name="Gryganskyi A."/>
            <person name="Culley D."/>
            <person name="Magnuson J.K."/>
            <person name="James T.Y."/>
            <person name="O'Malley M.A."/>
            <person name="Stajich J.E."/>
            <person name="Spatafora J.W."/>
            <person name="Visel A."/>
            <person name="Grigoriev I.V."/>
        </authorList>
    </citation>
    <scope>NUCLEOTIDE SEQUENCE [LARGE SCALE GENOMIC DNA]</scope>
    <source>
        <strain evidence="2 3">NRRL 3116</strain>
    </source>
</reference>
<dbReference type="EMBL" id="MCFF01000009">
    <property type="protein sequence ID" value="ORZ23718.1"/>
    <property type="molecule type" value="Genomic_DNA"/>
</dbReference>
<name>A0A1Y2GU19_9FUNG</name>
<dbReference type="Proteomes" id="UP000193648">
    <property type="component" value="Unassembled WGS sequence"/>
</dbReference>
<evidence type="ECO:0000313" key="2">
    <source>
        <dbReference type="EMBL" id="ORZ23718.1"/>
    </source>
</evidence>
<gene>
    <name evidence="2" type="ORF">BCR41DRAFT_394033</name>
</gene>
<protein>
    <submittedName>
        <fullName evidence="2">Uncharacterized protein</fullName>
    </submittedName>
</protein>
<evidence type="ECO:0000256" key="1">
    <source>
        <dbReference type="SAM" id="Coils"/>
    </source>
</evidence>